<organism evidence="2 3">
    <name type="scientific">Algoriphagus jejuensis</name>
    <dbReference type="NCBI Taxonomy" id="419934"/>
    <lineage>
        <taxon>Bacteria</taxon>
        <taxon>Pseudomonadati</taxon>
        <taxon>Bacteroidota</taxon>
        <taxon>Cytophagia</taxon>
        <taxon>Cytophagales</taxon>
        <taxon>Cyclobacteriaceae</taxon>
        <taxon>Algoriphagus</taxon>
    </lineage>
</organism>
<evidence type="ECO:0000313" key="3">
    <source>
        <dbReference type="Proteomes" id="UP001500469"/>
    </source>
</evidence>
<evidence type="ECO:0000259" key="1">
    <source>
        <dbReference type="Pfam" id="PF01902"/>
    </source>
</evidence>
<dbReference type="SUPFAM" id="SSF52402">
    <property type="entry name" value="Adenine nucleotide alpha hydrolases-like"/>
    <property type="match status" value="1"/>
</dbReference>
<reference evidence="2 3" key="1">
    <citation type="journal article" date="2019" name="Int. J. Syst. Evol. Microbiol.">
        <title>The Global Catalogue of Microorganisms (GCM) 10K type strain sequencing project: providing services to taxonomists for standard genome sequencing and annotation.</title>
        <authorList>
            <consortium name="The Broad Institute Genomics Platform"/>
            <consortium name="The Broad Institute Genome Sequencing Center for Infectious Disease"/>
            <person name="Wu L."/>
            <person name="Ma J."/>
        </authorList>
    </citation>
    <scope>NUCLEOTIDE SEQUENCE [LARGE SCALE GENOMIC DNA]</scope>
    <source>
        <strain evidence="2 3">JCM 16112</strain>
    </source>
</reference>
<proteinExistence type="predicted"/>
<evidence type="ECO:0000313" key="2">
    <source>
        <dbReference type="EMBL" id="GAA0879396.1"/>
    </source>
</evidence>
<dbReference type="Pfam" id="PF01902">
    <property type="entry name" value="Diphthami_syn_2"/>
    <property type="match status" value="1"/>
</dbReference>
<keyword evidence="3" id="KW-1185">Reference proteome</keyword>
<comment type="caution">
    <text evidence="2">The sequence shown here is derived from an EMBL/GenBank/DDBJ whole genome shotgun (WGS) entry which is preliminary data.</text>
</comment>
<protein>
    <recommendedName>
        <fullName evidence="1">Diphthamide synthase domain-containing protein</fullName>
    </recommendedName>
</protein>
<name>A0ABN1N177_9BACT</name>
<dbReference type="InterPro" id="IPR002761">
    <property type="entry name" value="Diphthami_syn_dom"/>
</dbReference>
<accession>A0ABN1N177</accession>
<dbReference type="InterPro" id="IPR014729">
    <property type="entry name" value="Rossmann-like_a/b/a_fold"/>
</dbReference>
<gene>
    <name evidence="2" type="ORF">GCM10009119_23640</name>
</gene>
<feature type="domain" description="Diphthamide synthase" evidence="1">
    <location>
        <begin position="2"/>
        <end position="164"/>
    </location>
</feature>
<dbReference type="Gene3D" id="3.90.1490.10">
    <property type="entry name" value="putative n-type atp pyrophosphatase, domain 2"/>
    <property type="match status" value="1"/>
</dbReference>
<sequence length="189" mass="21273">MHGISEALIERQAESLGLRLDKIYYPSSGDNRAYETAINSYLDQLELEGIKHLGYGDIFLEDLRKYREDNLASRGFSAVFPLWKMPTDAAAKAFITAGFKTKLCAADADLIARDFVGKDFDRDFLESLPETVDPCGENGEFHSFCYDGPTFKTPISIVVEKIVQHSYDILLTNGKKGKKHYWFAEIVSA</sequence>
<dbReference type="Proteomes" id="UP001500469">
    <property type="component" value="Unassembled WGS sequence"/>
</dbReference>
<dbReference type="EMBL" id="BAAAFI010000011">
    <property type="protein sequence ID" value="GAA0879396.1"/>
    <property type="molecule type" value="Genomic_DNA"/>
</dbReference>
<dbReference type="Gene3D" id="3.40.50.620">
    <property type="entry name" value="HUPs"/>
    <property type="match status" value="1"/>
</dbReference>